<name>A0A915AGR7_PARUN</name>
<reference evidence="2" key="1">
    <citation type="submission" date="2022-11" db="UniProtKB">
        <authorList>
            <consortium name="WormBaseParasite"/>
        </authorList>
    </citation>
    <scope>IDENTIFICATION</scope>
</reference>
<proteinExistence type="predicted"/>
<protein>
    <submittedName>
        <fullName evidence="2">Uncharacterized protein</fullName>
    </submittedName>
</protein>
<dbReference type="WBParaSite" id="PgR007_g164_t01">
    <property type="protein sequence ID" value="PgR007_g164_t01"/>
    <property type="gene ID" value="PgR007_g164"/>
</dbReference>
<dbReference type="Proteomes" id="UP000887569">
    <property type="component" value="Unplaced"/>
</dbReference>
<accession>A0A915AGR7</accession>
<keyword evidence="1" id="KW-1185">Reference proteome</keyword>
<sequence>MKVVNNGGIIGTTVLTADWKILGQLREKTRSMISGICAWISKRTREVRARLLPGILPLMFFEYNRNKHRHLNILDLQSSIDHLIIIVNVHFRFRECSHCLWARKPAGDFHNPKILPRML</sequence>
<dbReference type="AlphaFoldDB" id="A0A915AGR7"/>
<organism evidence="1 2">
    <name type="scientific">Parascaris univalens</name>
    <name type="common">Nematode worm</name>
    <dbReference type="NCBI Taxonomy" id="6257"/>
    <lineage>
        <taxon>Eukaryota</taxon>
        <taxon>Metazoa</taxon>
        <taxon>Ecdysozoa</taxon>
        <taxon>Nematoda</taxon>
        <taxon>Chromadorea</taxon>
        <taxon>Rhabditida</taxon>
        <taxon>Spirurina</taxon>
        <taxon>Ascaridomorpha</taxon>
        <taxon>Ascaridoidea</taxon>
        <taxon>Ascarididae</taxon>
        <taxon>Parascaris</taxon>
    </lineage>
</organism>
<evidence type="ECO:0000313" key="2">
    <source>
        <dbReference type="WBParaSite" id="PgR007_g164_t01"/>
    </source>
</evidence>
<evidence type="ECO:0000313" key="1">
    <source>
        <dbReference type="Proteomes" id="UP000887569"/>
    </source>
</evidence>